<sequence length="71" mass="8217">MVEQVFESIIMDIIKGHILFALAAPSSLPSGLHDYNSIFSDEEDNDKPLKLRRRQVHLLFSSPNRLPYRLH</sequence>
<gene>
    <name evidence="1" type="ORF">L6452_05428</name>
</gene>
<protein>
    <submittedName>
        <fullName evidence="1">Uncharacterized protein</fullName>
    </submittedName>
</protein>
<reference evidence="1 2" key="2">
    <citation type="journal article" date="2022" name="Mol. Ecol. Resour.">
        <title>The genomes of chicory, endive, great burdock and yacon provide insights into Asteraceae paleo-polyploidization history and plant inulin production.</title>
        <authorList>
            <person name="Fan W."/>
            <person name="Wang S."/>
            <person name="Wang H."/>
            <person name="Wang A."/>
            <person name="Jiang F."/>
            <person name="Liu H."/>
            <person name="Zhao H."/>
            <person name="Xu D."/>
            <person name="Zhang Y."/>
        </authorList>
    </citation>
    <scope>NUCLEOTIDE SEQUENCE [LARGE SCALE GENOMIC DNA]</scope>
    <source>
        <strain evidence="2">cv. Niubang</strain>
    </source>
</reference>
<reference evidence="2" key="1">
    <citation type="journal article" date="2022" name="Mol. Ecol. Resour.">
        <title>The genomes of chicory, endive, great burdock and yacon provide insights into Asteraceae palaeo-polyploidization history and plant inulin production.</title>
        <authorList>
            <person name="Fan W."/>
            <person name="Wang S."/>
            <person name="Wang H."/>
            <person name="Wang A."/>
            <person name="Jiang F."/>
            <person name="Liu H."/>
            <person name="Zhao H."/>
            <person name="Xu D."/>
            <person name="Zhang Y."/>
        </authorList>
    </citation>
    <scope>NUCLEOTIDE SEQUENCE [LARGE SCALE GENOMIC DNA]</scope>
    <source>
        <strain evidence="2">cv. Niubang</strain>
    </source>
</reference>
<evidence type="ECO:0000313" key="1">
    <source>
        <dbReference type="EMBL" id="KAI3757884.1"/>
    </source>
</evidence>
<keyword evidence="2" id="KW-1185">Reference proteome</keyword>
<evidence type="ECO:0000313" key="2">
    <source>
        <dbReference type="Proteomes" id="UP001055879"/>
    </source>
</evidence>
<dbReference type="EMBL" id="CM042048">
    <property type="protein sequence ID" value="KAI3757884.1"/>
    <property type="molecule type" value="Genomic_DNA"/>
</dbReference>
<proteinExistence type="predicted"/>
<organism evidence="1 2">
    <name type="scientific">Arctium lappa</name>
    <name type="common">Greater burdock</name>
    <name type="synonym">Lappa major</name>
    <dbReference type="NCBI Taxonomy" id="4217"/>
    <lineage>
        <taxon>Eukaryota</taxon>
        <taxon>Viridiplantae</taxon>
        <taxon>Streptophyta</taxon>
        <taxon>Embryophyta</taxon>
        <taxon>Tracheophyta</taxon>
        <taxon>Spermatophyta</taxon>
        <taxon>Magnoliopsida</taxon>
        <taxon>eudicotyledons</taxon>
        <taxon>Gunneridae</taxon>
        <taxon>Pentapetalae</taxon>
        <taxon>asterids</taxon>
        <taxon>campanulids</taxon>
        <taxon>Asterales</taxon>
        <taxon>Asteraceae</taxon>
        <taxon>Carduoideae</taxon>
        <taxon>Cardueae</taxon>
        <taxon>Arctiinae</taxon>
        <taxon>Arctium</taxon>
    </lineage>
</organism>
<dbReference type="Proteomes" id="UP001055879">
    <property type="component" value="Linkage Group LG02"/>
</dbReference>
<name>A0ACB9EFY2_ARCLA</name>
<comment type="caution">
    <text evidence="1">The sequence shown here is derived from an EMBL/GenBank/DDBJ whole genome shotgun (WGS) entry which is preliminary data.</text>
</comment>
<accession>A0ACB9EFY2</accession>